<evidence type="ECO:0000256" key="10">
    <source>
        <dbReference type="ARBA" id="ARBA00023274"/>
    </source>
</evidence>
<evidence type="ECO:0000256" key="5">
    <source>
        <dbReference type="ARBA" id="ARBA00022561"/>
    </source>
</evidence>
<dbReference type="InterPro" id="IPR023330">
    <property type="entry name" value="Rhabdovirus_ncapsid_N"/>
</dbReference>
<dbReference type="SUPFAM" id="SSF140809">
    <property type="entry name" value="Rhabdovirus nucleoprotein-like"/>
    <property type="match status" value="1"/>
</dbReference>
<evidence type="ECO:0000256" key="2">
    <source>
        <dbReference type="ARBA" id="ARBA00004328"/>
    </source>
</evidence>
<proteinExistence type="predicted"/>
<evidence type="ECO:0000256" key="4">
    <source>
        <dbReference type="ARBA" id="ARBA00022497"/>
    </source>
</evidence>
<dbReference type="Gene3D" id="1.10.3610.10">
    <property type="entry name" value="Nucleoprotein"/>
    <property type="match status" value="1"/>
</dbReference>
<keyword evidence="5" id="KW-0167">Capsid protein</keyword>
<dbReference type="InterPro" id="IPR035961">
    <property type="entry name" value="Rhabdovirus_nucleoprotein-like"/>
</dbReference>
<keyword evidence="4" id="KW-1139">Helical capsid protein</keyword>
<evidence type="ECO:0000259" key="12">
    <source>
        <dbReference type="Pfam" id="PF00945"/>
    </source>
</evidence>
<evidence type="ECO:0000313" key="13">
    <source>
        <dbReference type="EMBL" id="QBQ65008.1"/>
    </source>
</evidence>
<dbReference type="Pfam" id="PF00945">
    <property type="entry name" value="Rhabdo_ncap"/>
    <property type="match status" value="1"/>
</dbReference>
<evidence type="ECO:0000256" key="6">
    <source>
        <dbReference type="ARBA" id="ARBA00022844"/>
    </source>
</evidence>
<dbReference type="GO" id="GO:0003723">
    <property type="term" value="F:RNA binding"/>
    <property type="evidence" value="ECO:0007669"/>
    <property type="project" value="UniProtKB-KW"/>
</dbReference>
<dbReference type="GO" id="GO:0019029">
    <property type="term" value="C:helical viral capsid"/>
    <property type="evidence" value="ECO:0007669"/>
    <property type="project" value="UniProtKB-KW"/>
</dbReference>
<sequence length="470" mass="52254">MTSKKQFDLVKGKRKFHFRSKNDDVESTEMEEVVWKEISGADELAAYMDDPNKKKPAVTIIKDNRVTVPLLDLVSGGLRACSLDGNLAAAFLHEVAPSFKQILEVDYIVDGIKIGEKGQTINPLHLVEVTQVNEQFGQLRTGTVAKDIFSQEVAVFLICFCHRMASAGALATTEYLTELATRATSLLSVFPYYASVDEVKNILAAGSTVGNEFLACKSCSILVAAFDMFFRTFDQQKFSSITMSTLQSYCRDYTVFIDLKFMTDTTGLEYGDWAQWIWVPEIHEEMYNLAKILGYGKMRLSYFPYLRSMDVISRSPLAATVSPHLHTFIHATGILRGEARSINARLVAGGIHYVIFKNVRVFLMALGYRTEIFRMGVFASKDDENAAKAQEAAIHQLRAIATATAGQRPKIFNATQWLNYAVAFPRLKIPGSVDACKVVLDCIDEPRTGTVAAHMKVEIREALTSAPNGT</sequence>
<keyword evidence="9" id="KW-1035">Host cytoplasm</keyword>
<evidence type="ECO:0000256" key="11">
    <source>
        <dbReference type="ARBA" id="ARBA00033344"/>
    </source>
</evidence>
<keyword evidence="8" id="KW-0543">Viral nucleoprotein</keyword>
<protein>
    <recommendedName>
        <fullName evidence="3">Nucleoprotein</fullName>
    </recommendedName>
    <alternativeName>
        <fullName evidence="11">Nucleocapsid protein</fullName>
    </alternativeName>
</protein>
<feature type="domain" description="Rhabdovirus nucleocapsid" evidence="12">
    <location>
        <begin position="52"/>
        <end position="349"/>
    </location>
</feature>
<organism evidence="13">
    <name type="scientific">Taishun Tick Virus</name>
    <dbReference type="NCBI Taxonomy" id="1608090"/>
    <lineage>
        <taxon>Viruses</taxon>
        <taxon>Riboviria</taxon>
        <taxon>Orthornavirae</taxon>
        <taxon>Negarnaviricota</taxon>
        <taxon>Haploviricotina</taxon>
        <taxon>Monjiviricetes</taxon>
        <taxon>Mononegavirales</taxon>
        <taxon>Rhabdoviridae</taxon>
        <taxon>Alpharhabdovirinae</taxon>
        <taxon>Alpharicinrhavirus</taxon>
        <taxon>Alpharicinrhavirus taishun</taxon>
    </lineage>
</organism>
<dbReference type="InterPro" id="IPR000448">
    <property type="entry name" value="Rhabdo_ncapsid"/>
</dbReference>
<dbReference type="InterPro" id="IPR023331">
    <property type="entry name" value="Rhabdovirus_ncapsid_C"/>
</dbReference>
<comment type="subcellular location">
    <subcellularLocation>
        <location evidence="1">Host cytoplasm</location>
    </subcellularLocation>
    <subcellularLocation>
        <location evidence="2">Virion</location>
    </subcellularLocation>
</comment>
<keyword evidence="7" id="KW-0694">RNA-binding</keyword>
<dbReference type="GO" id="GO:0030430">
    <property type="term" value="C:host cell cytoplasm"/>
    <property type="evidence" value="ECO:0007669"/>
    <property type="project" value="UniProtKB-SubCell"/>
</dbReference>
<name>A0A482LXV8_9RHAB</name>
<dbReference type="GO" id="GO:0019013">
    <property type="term" value="C:viral nucleocapsid"/>
    <property type="evidence" value="ECO:0007669"/>
    <property type="project" value="UniProtKB-KW"/>
</dbReference>
<evidence type="ECO:0000256" key="8">
    <source>
        <dbReference type="ARBA" id="ARBA00023086"/>
    </source>
</evidence>
<dbReference type="GO" id="GO:1990904">
    <property type="term" value="C:ribonucleoprotein complex"/>
    <property type="evidence" value="ECO:0007669"/>
    <property type="project" value="UniProtKB-KW"/>
</dbReference>
<evidence type="ECO:0000256" key="9">
    <source>
        <dbReference type="ARBA" id="ARBA00023200"/>
    </source>
</evidence>
<reference evidence="13" key="1">
    <citation type="submission" date="2018-07" db="EMBL/GenBank/DDBJ databases">
        <title>Viromes of Hyalomma asiaticum, Hyalomma detritum and Dermacentor nuttalli ticks from Xinjiang Uygur Autonomous Region, China.</title>
        <authorList>
            <person name="Shen S."/>
            <person name="Moming A."/>
            <person name="Luo T."/>
            <person name="Chang C."/>
            <person name="Fang Y."/>
            <person name="Wang J."/>
            <person name="Kou C."/>
            <person name="Wang C."/>
            <person name="Su Z."/>
            <person name="Zhang Y."/>
            <person name="Tang S."/>
            <person name="Wu Q."/>
            <person name="Duan X."/>
            <person name="Zhu L."/>
            <person name="Liu X."/>
            <person name="An R."/>
            <person name="Shi J."/>
            <person name="Yang J."/>
            <person name="Zhang Z."/>
            <person name="Liang J."/>
            <person name="Guo R."/>
            <person name="Wang H."/>
            <person name="Zhang Y."/>
            <person name="Sun S."/>
            <person name="Hu Z."/>
            <person name="Deng F."/>
        </authorList>
    </citation>
    <scope>NUCLEOTIDE SEQUENCE</scope>
    <source>
        <strain evidence="13">15-YDL</strain>
    </source>
</reference>
<dbReference type="Gene3D" id="1.10.3570.10">
    <property type="entry name" value="Rhabdovirus nucleocapsid protein like domain"/>
    <property type="match status" value="1"/>
</dbReference>
<dbReference type="EMBL" id="MH688522">
    <property type="protein sequence ID" value="QBQ65008.1"/>
    <property type="molecule type" value="Viral_cRNA"/>
</dbReference>
<evidence type="ECO:0000256" key="1">
    <source>
        <dbReference type="ARBA" id="ARBA00004192"/>
    </source>
</evidence>
<accession>A0A482LXV8</accession>
<evidence type="ECO:0000256" key="7">
    <source>
        <dbReference type="ARBA" id="ARBA00022884"/>
    </source>
</evidence>
<keyword evidence="6" id="KW-0946">Virion</keyword>
<keyword evidence="10" id="KW-0687">Ribonucleoprotein</keyword>
<evidence type="ECO:0000256" key="3">
    <source>
        <dbReference type="ARBA" id="ARBA00014389"/>
    </source>
</evidence>